<name>A0A9Q6Z954_MYROD</name>
<reference evidence="1 2" key="1">
    <citation type="submission" date="2021-01" db="EMBL/GenBank/DDBJ databases">
        <title>FDA dAtabase for Regulatory Grade micrObial Sequences (FDA-ARGOS): Supporting development and validation of Infectious Disease Dx tests.</title>
        <authorList>
            <person name="Sproer C."/>
            <person name="Gronow S."/>
            <person name="Severitt S."/>
            <person name="Schroder I."/>
            <person name="Tallon L."/>
            <person name="Sadzewicz L."/>
            <person name="Zhao X."/>
            <person name="Boylan J."/>
            <person name="Ott S."/>
            <person name="Bowen H."/>
            <person name="Vavikolanu K."/>
            <person name="Mehta A."/>
            <person name="Aluvathingal J."/>
            <person name="Nadendla S."/>
            <person name="Lowell S."/>
            <person name="Myers T."/>
            <person name="Yan Y."/>
            <person name="Sichtig H."/>
        </authorList>
    </citation>
    <scope>NUCLEOTIDE SEQUENCE [LARGE SCALE GENOMIC DNA]</scope>
    <source>
        <strain evidence="1 2">FDAARGOS_1131</strain>
    </source>
</reference>
<gene>
    <name evidence="1" type="ORF">I6I88_04705</name>
</gene>
<evidence type="ECO:0000313" key="2">
    <source>
        <dbReference type="Proteomes" id="UP000596202"/>
    </source>
</evidence>
<sequence>MNTPLSAQSNDRWTAFYDQDSLHIGYKDKNGVIKIEPKFMGHTHANVFDHIIAVSEETDAGWENYYLTKEGMRVGRDSLHIFDNGADCESEGFIRFRDSKTDQVGMFNSKGDIAIPAVYSDLTRVRNGMIVGLKGAEKKYWSAGEHAACNHFSWSGGQEVLLDTLNNVLVENFSYDHTLNFYSLEKTKTPPADTNRKVFLGKDGWYYSFMDFETEFRQWLINDLFVDLTEEKLIQASYDTMMWESTEGWANTEKEAFIRANFPVLKKELLAITQPNCEYFISKDGLNPFMFEGAEFDPYFNNCREAKDWEYPTLTIVVSHRDKKKFTQNHFEFLRTNEGYKLISVTIRNEQVKG</sequence>
<protein>
    <recommendedName>
        <fullName evidence="3">WG containing repeat</fullName>
    </recommendedName>
</protein>
<dbReference type="OrthoDB" id="697275at2"/>
<evidence type="ECO:0000313" key="1">
    <source>
        <dbReference type="EMBL" id="QQU01977.1"/>
    </source>
</evidence>
<accession>A0A9Q6Z954</accession>
<dbReference type="Proteomes" id="UP000596202">
    <property type="component" value="Chromosome"/>
</dbReference>
<evidence type="ECO:0008006" key="3">
    <source>
        <dbReference type="Google" id="ProtNLM"/>
    </source>
</evidence>
<dbReference type="AlphaFoldDB" id="A0A9Q6Z954"/>
<proteinExistence type="predicted"/>
<organism evidence="1 2">
    <name type="scientific">Myroides odoratus</name>
    <name type="common">Flavobacterium odoratum</name>
    <dbReference type="NCBI Taxonomy" id="256"/>
    <lineage>
        <taxon>Bacteria</taxon>
        <taxon>Pseudomonadati</taxon>
        <taxon>Bacteroidota</taxon>
        <taxon>Flavobacteriia</taxon>
        <taxon>Flavobacteriales</taxon>
        <taxon>Flavobacteriaceae</taxon>
        <taxon>Myroides</taxon>
    </lineage>
</organism>
<dbReference type="EMBL" id="CP068108">
    <property type="protein sequence ID" value="QQU01977.1"/>
    <property type="molecule type" value="Genomic_DNA"/>
</dbReference>